<comment type="similarity">
    <text evidence="2 16">Belongs to the radical SAM superfamily. Biotin synthase family.</text>
</comment>
<dbReference type="InterPro" id="IPR006638">
    <property type="entry name" value="Elp3/MiaA/NifB-like_rSAM"/>
</dbReference>
<organism evidence="19 20">
    <name type="scientific">Desulfoscipio geothermicus DSM 3669</name>
    <dbReference type="NCBI Taxonomy" id="1121426"/>
    <lineage>
        <taxon>Bacteria</taxon>
        <taxon>Bacillati</taxon>
        <taxon>Bacillota</taxon>
        <taxon>Clostridia</taxon>
        <taxon>Eubacteriales</taxon>
        <taxon>Desulfallaceae</taxon>
        <taxon>Desulfoscipio</taxon>
    </lineage>
</organism>
<keyword evidence="9 16" id="KW-0479">Metal-binding</keyword>
<dbReference type="SFLD" id="SFLDG01278">
    <property type="entry name" value="biotin_synthase_like"/>
    <property type="match status" value="1"/>
</dbReference>
<keyword evidence="20" id="KW-1185">Reference proteome</keyword>
<evidence type="ECO:0000256" key="17">
    <source>
        <dbReference type="PIRSR" id="PIRSR001619-1"/>
    </source>
</evidence>
<evidence type="ECO:0000256" key="3">
    <source>
        <dbReference type="ARBA" id="ARBA00011738"/>
    </source>
</evidence>
<evidence type="ECO:0000256" key="9">
    <source>
        <dbReference type="ARBA" id="ARBA00022723"/>
    </source>
</evidence>
<comment type="cofactor">
    <cofactor evidence="17">
        <name>[2Fe-2S] cluster</name>
        <dbReference type="ChEBI" id="CHEBI:190135"/>
    </cofactor>
    <text evidence="17">Binds 1 [2Fe-2S] cluster. The cluster is coordinated with 3 cysteines and 1 arginine.</text>
</comment>
<keyword evidence="12 16" id="KW-0411">Iron-sulfur</keyword>
<dbReference type="Proteomes" id="UP000199584">
    <property type="component" value="Unassembled WGS sequence"/>
</dbReference>
<keyword evidence="8 16" id="KW-0001">2Fe-2S</keyword>
<dbReference type="GO" id="GO:0051539">
    <property type="term" value="F:4 iron, 4 sulfur cluster binding"/>
    <property type="evidence" value="ECO:0007669"/>
    <property type="project" value="UniProtKB-KW"/>
</dbReference>
<feature type="domain" description="Radical SAM core" evidence="18">
    <location>
        <begin position="48"/>
        <end position="277"/>
    </location>
</feature>
<dbReference type="PANTHER" id="PTHR22976">
    <property type="entry name" value="BIOTIN SYNTHASE"/>
    <property type="match status" value="1"/>
</dbReference>
<feature type="binding site" evidence="16 17">
    <location>
        <position position="272"/>
    </location>
    <ligand>
        <name>[2Fe-2S] cluster</name>
        <dbReference type="ChEBI" id="CHEBI:190135"/>
    </ligand>
</feature>
<evidence type="ECO:0000256" key="4">
    <source>
        <dbReference type="ARBA" id="ARBA00012236"/>
    </source>
</evidence>
<accession>A0A1I6DVF7</accession>
<dbReference type="Pfam" id="PF04055">
    <property type="entry name" value="Radical_SAM"/>
    <property type="match status" value="1"/>
</dbReference>
<dbReference type="NCBIfam" id="TIGR00433">
    <property type="entry name" value="bioB"/>
    <property type="match status" value="1"/>
</dbReference>
<evidence type="ECO:0000256" key="10">
    <source>
        <dbReference type="ARBA" id="ARBA00022756"/>
    </source>
</evidence>
<feature type="binding site" evidence="16 17">
    <location>
        <position position="66"/>
    </location>
    <ligand>
        <name>[4Fe-4S] cluster</name>
        <dbReference type="ChEBI" id="CHEBI:49883"/>
        <note>4Fe-4S-S-AdoMet</note>
    </ligand>
</feature>
<dbReference type="SMART" id="SM00729">
    <property type="entry name" value="Elp3"/>
    <property type="match status" value="1"/>
</dbReference>
<feature type="binding site" evidence="16 17">
    <location>
        <position position="110"/>
    </location>
    <ligand>
        <name>[2Fe-2S] cluster</name>
        <dbReference type="ChEBI" id="CHEBI:190135"/>
    </ligand>
</feature>
<evidence type="ECO:0000256" key="8">
    <source>
        <dbReference type="ARBA" id="ARBA00022714"/>
    </source>
</evidence>
<evidence type="ECO:0000313" key="20">
    <source>
        <dbReference type="Proteomes" id="UP000199584"/>
    </source>
</evidence>
<dbReference type="PROSITE" id="PS51918">
    <property type="entry name" value="RADICAL_SAM"/>
    <property type="match status" value="1"/>
</dbReference>
<dbReference type="Gene3D" id="3.20.20.70">
    <property type="entry name" value="Aldolase class I"/>
    <property type="match status" value="1"/>
</dbReference>
<dbReference type="PANTHER" id="PTHR22976:SF2">
    <property type="entry name" value="BIOTIN SYNTHASE, MITOCHONDRIAL"/>
    <property type="match status" value="1"/>
</dbReference>
<comment type="pathway">
    <text evidence="1 16">Cofactor biosynthesis; biotin biosynthesis; biotin from 7,8-diaminononanoate: step 2/2.</text>
</comment>
<dbReference type="AlphaFoldDB" id="A0A1I6DVF7"/>
<keyword evidence="6 16" id="KW-0808">Transferase</keyword>
<dbReference type="UniPathway" id="UPA00078">
    <property type="reaction ID" value="UER00162"/>
</dbReference>
<evidence type="ECO:0000256" key="12">
    <source>
        <dbReference type="ARBA" id="ARBA00023014"/>
    </source>
</evidence>
<protein>
    <recommendedName>
        <fullName evidence="15 16">Biotin synthase</fullName>
        <ecNumber evidence="4 16">2.8.1.6</ecNumber>
    </recommendedName>
</protein>
<reference evidence="20" key="1">
    <citation type="submission" date="2016-10" db="EMBL/GenBank/DDBJ databases">
        <authorList>
            <person name="Varghese N."/>
            <person name="Submissions S."/>
        </authorList>
    </citation>
    <scope>NUCLEOTIDE SEQUENCE [LARGE SCALE GENOMIC DNA]</scope>
    <source>
        <strain evidence="20">DSM 3669</strain>
    </source>
</reference>
<dbReference type="GO" id="GO:0051537">
    <property type="term" value="F:2 iron, 2 sulfur cluster binding"/>
    <property type="evidence" value="ECO:0007669"/>
    <property type="project" value="UniProtKB-KW"/>
</dbReference>
<gene>
    <name evidence="16" type="primary">bioB</name>
    <name evidence="19" type="ORF">SAMN05660706_11853</name>
</gene>
<evidence type="ECO:0000259" key="18">
    <source>
        <dbReference type="PROSITE" id="PS51918"/>
    </source>
</evidence>
<dbReference type="PIRSF" id="PIRSF001619">
    <property type="entry name" value="Biotin_synth"/>
    <property type="match status" value="1"/>
</dbReference>
<evidence type="ECO:0000256" key="13">
    <source>
        <dbReference type="ARBA" id="ARBA00051157"/>
    </source>
</evidence>
<dbReference type="InterPro" id="IPR007197">
    <property type="entry name" value="rSAM"/>
</dbReference>
<feature type="binding site" evidence="16 17">
    <location>
        <position position="73"/>
    </location>
    <ligand>
        <name>[4Fe-4S] cluster</name>
        <dbReference type="ChEBI" id="CHEBI:49883"/>
        <note>4Fe-4S-S-AdoMet</note>
    </ligand>
</feature>
<dbReference type="InterPro" id="IPR024177">
    <property type="entry name" value="Biotin_synthase"/>
</dbReference>
<comment type="catalytic activity">
    <reaction evidence="13 16">
        <text>(4R,5S)-dethiobiotin + (sulfur carrier)-SH + 2 reduced [2Fe-2S]-[ferredoxin] + 2 S-adenosyl-L-methionine = (sulfur carrier)-H + biotin + 2 5'-deoxyadenosine + 2 L-methionine + 2 oxidized [2Fe-2S]-[ferredoxin]</text>
        <dbReference type="Rhea" id="RHEA:22060"/>
        <dbReference type="Rhea" id="RHEA-COMP:10000"/>
        <dbReference type="Rhea" id="RHEA-COMP:10001"/>
        <dbReference type="Rhea" id="RHEA-COMP:14737"/>
        <dbReference type="Rhea" id="RHEA-COMP:14739"/>
        <dbReference type="ChEBI" id="CHEBI:17319"/>
        <dbReference type="ChEBI" id="CHEBI:29917"/>
        <dbReference type="ChEBI" id="CHEBI:33737"/>
        <dbReference type="ChEBI" id="CHEBI:33738"/>
        <dbReference type="ChEBI" id="CHEBI:57586"/>
        <dbReference type="ChEBI" id="CHEBI:57844"/>
        <dbReference type="ChEBI" id="CHEBI:59789"/>
        <dbReference type="ChEBI" id="CHEBI:64428"/>
        <dbReference type="ChEBI" id="CHEBI:149473"/>
        <dbReference type="EC" id="2.8.1.6"/>
    </reaction>
</comment>
<dbReference type="GO" id="GO:0009102">
    <property type="term" value="P:biotin biosynthetic process"/>
    <property type="evidence" value="ECO:0007669"/>
    <property type="project" value="UniProtKB-UniRule"/>
</dbReference>
<feature type="binding site" evidence="16 17">
    <location>
        <position position="202"/>
    </location>
    <ligand>
        <name>[2Fe-2S] cluster</name>
        <dbReference type="ChEBI" id="CHEBI:190135"/>
    </ligand>
</feature>
<evidence type="ECO:0000256" key="6">
    <source>
        <dbReference type="ARBA" id="ARBA00022679"/>
    </source>
</evidence>
<evidence type="ECO:0000256" key="11">
    <source>
        <dbReference type="ARBA" id="ARBA00023004"/>
    </source>
</evidence>
<comment type="cofactor">
    <cofactor evidence="16 17">
        <name>[4Fe-4S] cluster</name>
        <dbReference type="ChEBI" id="CHEBI:49883"/>
    </cofactor>
    <text evidence="16 17">Binds 1 [4Fe-4S] cluster. The cluster is coordinated with 3 cysteines and an exchangeable S-adenosyl-L-methionine.</text>
</comment>
<keyword evidence="11 16" id="KW-0408">Iron</keyword>
<keyword evidence="7 16" id="KW-0949">S-adenosyl-L-methionine</keyword>
<dbReference type="HAMAP" id="MF_01694">
    <property type="entry name" value="BioB"/>
    <property type="match status" value="1"/>
</dbReference>
<keyword evidence="5 16" id="KW-0004">4Fe-4S</keyword>
<dbReference type="SFLD" id="SFLDS00029">
    <property type="entry name" value="Radical_SAM"/>
    <property type="match status" value="1"/>
</dbReference>
<dbReference type="GO" id="GO:0004076">
    <property type="term" value="F:biotin synthase activity"/>
    <property type="evidence" value="ECO:0007669"/>
    <property type="project" value="UniProtKB-UniRule"/>
</dbReference>
<dbReference type="GO" id="GO:0005506">
    <property type="term" value="F:iron ion binding"/>
    <property type="evidence" value="ECO:0007669"/>
    <property type="project" value="UniProtKB-UniRule"/>
</dbReference>
<evidence type="ECO:0000313" key="19">
    <source>
        <dbReference type="EMBL" id="SFR09321.1"/>
    </source>
</evidence>
<name>A0A1I6DVF7_9FIRM</name>
<proteinExistence type="inferred from homology"/>
<feature type="binding site" evidence="16 17">
    <location>
        <position position="70"/>
    </location>
    <ligand>
        <name>[4Fe-4S] cluster</name>
        <dbReference type="ChEBI" id="CHEBI:49883"/>
        <note>4Fe-4S-S-AdoMet</note>
    </ligand>
</feature>
<evidence type="ECO:0000256" key="15">
    <source>
        <dbReference type="ARBA" id="ARBA00070199"/>
    </source>
</evidence>
<keyword evidence="10 16" id="KW-0093">Biotin biosynthesis</keyword>
<evidence type="ECO:0000256" key="5">
    <source>
        <dbReference type="ARBA" id="ARBA00022485"/>
    </source>
</evidence>
<dbReference type="EC" id="2.8.1.6" evidence="4 16"/>
<dbReference type="EMBL" id="FOYM01000018">
    <property type="protein sequence ID" value="SFR09321.1"/>
    <property type="molecule type" value="Genomic_DNA"/>
</dbReference>
<comment type="function">
    <text evidence="14 16">Catalyzes the conversion of dethiobiotin (DTB) to biotin by the insertion of a sulfur atom into dethiobiotin via a radical-based mechanism.</text>
</comment>
<dbReference type="Pfam" id="PF06968">
    <property type="entry name" value="BATS"/>
    <property type="match status" value="1"/>
</dbReference>
<evidence type="ECO:0000256" key="16">
    <source>
        <dbReference type="HAMAP-Rule" id="MF_01694"/>
    </source>
</evidence>
<evidence type="ECO:0000256" key="14">
    <source>
        <dbReference type="ARBA" id="ARBA00057568"/>
    </source>
</evidence>
<evidence type="ECO:0000256" key="7">
    <source>
        <dbReference type="ARBA" id="ARBA00022691"/>
    </source>
</evidence>
<dbReference type="InterPro" id="IPR058240">
    <property type="entry name" value="rSAM_sf"/>
</dbReference>
<comment type="cofactor">
    <cofactor evidence="16">
        <name>[2Fe-2S] cluster</name>
        <dbReference type="ChEBI" id="CHEBI:190135"/>
    </cofactor>
    <text evidence="16">Binds 1 [2Fe-2S] cluster. The cluster is coordinated with 3 cysteines and 1 arginine.</text>
</comment>
<dbReference type="SUPFAM" id="SSF102114">
    <property type="entry name" value="Radical SAM enzymes"/>
    <property type="match status" value="1"/>
</dbReference>
<dbReference type="CDD" id="cd01335">
    <property type="entry name" value="Radical_SAM"/>
    <property type="match status" value="1"/>
</dbReference>
<comment type="subunit">
    <text evidence="3 16">Homodimer.</text>
</comment>
<dbReference type="SFLD" id="SFLDG01060">
    <property type="entry name" value="BATS_domain_containing"/>
    <property type="match status" value="1"/>
</dbReference>
<dbReference type="InterPro" id="IPR013785">
    <property type="entry name" value="Aldolase_TIM"/>
</dbReference>
<dbReference type="InterPro" id="IPR002684">
    <property type="entry name" value="Biotin_synth/BioAB"/>
</dbReference>
<dbReference type="InterPro" id="IPR010722">
    <property type="entry name" value="BATS_dom"/>
</dbReference>
<dbReference type="SMART" id="SM00876">
    <property type="entry name" value="BATS"/>
    <property type="match status" value="1"/>
</dbReference>
<evidence type="ECO:0000256" key="2">
    <source>
        <dbReference type="ARBA" id="ARBA00010765"/>
    </source>
</evidence>
<sequence length="324" mass="35483">MRVMLNELEAKILQGYEITEQEAYRLGELPGSYIFDLLATSGRVTRLYGGRRVELCSIVNARSGLCSEDCAFCAQSAHHRTNIQTYPLLPAEDVLRQAAKMEEAGVKRFSLVTSGRGIGRRDLEKVLETVRLLRRETNLHICASLGIIGESEAKMLVEAGVATYHHNLESAAEYYPSICTTHDYRERVQTIKAAVRAGLRVCAGGIMGMGETMAHRVQLALELRELGIDSVPLNFLNPVPGTPLAHLTAPSPLEMLQVVAIFRLVLPRAVIRLCGGRREGLRGTQAIAFTSGVNGLMVGDYLTTRGGALAEDIQLLRDLALEIV</sequence>
<evidence type="ECO:0000256" key="1">
    <source>
        <dbReference type="ARBA" id="ARBA00004942"/>
    </source>
</evidence>
<feature type="binding site" evidence="16 17">
    <location>
        <position position="142"/>
    </location>
    <ligand>
        <name>[2Fe-2S] cluster</name>
        <dbReference type="ChEBI" id="CHEBI:190135"/>
    </ligand>
</feature>
<dbReference type="FunFam" id="3.20.20.70:FF:000026">
    <property type="entry name" value="Biotin synthase"/>
    <property type="match status" value="1"/>
</dbReference>
<dbReference type="STRING" id="39060.SAMN05660706_11853"/>